<evidence type="ECO:0000259" key="3">
    <source>
        <dbReference type="Pfam" id="PF24535"/>
    </source>
</evidence>
<evidence type="ECO:0000256" key="1">
    <source>
        <dbReference type="SAM" id="MobiDB-lite"/>
    </source>
</evidence>
<dbReference type="EMBL" id="SBHS01000007">
    <property type="protein sequence ID" value="TWU75675.1"/>
    <property type="molecule type" value="Genomic_DNA"/>
</dbReference>
<evidence type="ECO:0000313" key="7">
    <source>
        <dbReference type="Proteomes" id="UP000317257"/>
    </source>
</evidence>
<feature type="transmembrane region" description="Helical" evidence="2">
    <location>
        <begin position="61"/>
        <end position="83"/>
    </location>
</feature>
<dbReference type="Proteomes" id="UP000243498">
    <property type="component" value="Unassembled WGS sequence"/>
</dbReference>
<feature type="compositionally biased region" description="Basic and acidic residues" evidence="1">
    <location>
        <begin position="242"/>
        <end position="262"/>
    </location>
</feature>
<feature type="transmembrane region" description="Helical" evidence="2">
    <location>
        <begin position="103"/>
        <end position="124"/>
    </location>
</feature>
<dbReference type="Proteomes" id="UP000317257">
    <property type="component" value="Unassembled WGS sequence"/>
</dbReference>
<dbReference type="AlphaFoldDB" id="A0A162JH73"/>
<sequence>MVGLANKVAKSVFPGAANAGSNATGMIVLQILRACTVITLGTMCTAYWFFIIRVDKSRTYFVFECASLFFNSIICVILILSEFPPTGVFKRYLRTSWPVLSEVHGVAWLGGVMILLGCSIFGNLNKPANESKNLGASFFNLVLAAGILAILFGVLNILCSFVWRNGKEGITSRDIRADGALAKGRRQSLPDYSSSTGSSFLNEKTKTKFVSMFWNKAIGGSGGNKEKTSMPTAKPNISGPADIEKGHGEDDRRSPIVPELRRPNTAMHPINLNANSGRSSQYSDPDMSRF</sequence>
<comment type="caution">
    <text evidence="4">The sequence shown here is derived from an EMBL/GenBank/DDBJ whole genome shotgun (WGS) entry which is preliminary data.</text>
</comment>
<keyword evidence="2" id="KW-0812">Transmembrane</keyword>
<dbReference type="EMBL" id="AZHC01000010">
    <property type="protein sequence ID" value="OAA44278.1"/>
    <property type="molecule type" value="Genomic_DNA"/>
</dbReference>
<dbReference type="STRING" id="1081105.A0A162JH73"/>
<proteinExistence type="predicted"/>
<dbReference type="OMA" id="FWRIVIS"/>
<reference evidence="4 6" key="1">
    <citation type="journal article" date="2016" name="Genome Biol. Evol.">
        <title>Divergent and convergent evolution of fungal pathogenicity.</title>
        <authorList>
            <person name="Shang Y."/>
            <person name="Xiao G."/>
            <person name="Zheng P."/>
            <person name="Cen K."/>
            <person name="Zhan S."/>
            <person name="Wang C."/>
        </authorList>
    </citation>
    <scope>NUCLEOTIDE SEQUENCE [LARGE SCALE GENOMIC DNA]</scope>
    <source>
        <strain evidence="4 6">RCEF 4871</strain>
    </source>
</reference>
<dbReference type="OrthoDB" id="5327148at2759"/>
<feature type="transmembrane region" description="Helical" evidence="2">
    <location>
        <begin position="136"/>
        <end position="163"/>
    </location>
</feature>
<feature type="region of interest" description="Disordered" evidence="1">
    <location>
        <begin position="221"/>
        <end position="290"/>
    </location>
</feature>
<evidence type="ECO:0000313" key="4">
    <source>
        <dbReference type="EMBL" id="OAA44278.1"/>
    </source>
</evidence>
<keyword evidence="2" id="KW-1133">Transmembrane helix</keyword>
<evidence type="ECO:0000256" key="2">
    <source>
        <dbReference type="SAM" id="Phobius"/>
    </source>
</evidence>
<reference evidence="7" key="2">
    <citation type="submission" date="2018-12" db="EMBL/GenBank/DDBJ databases">
        <title>The complete genome of Metarhizium rileyi, a key fungal pathogen of Lepidoptera.</title>
        <authorList>
            <person name="Binneck E."/>
            <person name="Lastra C.C.L."/>
            <person name="Sosa-Gomez D.R."/>
        </authorList>
    </citation>
    <scope>NUCLEOTIDE SEQUENCE [LARGE SCALE GENOMIC DNA]</scope>
    <source>
        <strain evidence="7">Cep018-CH2</strain>
    </source>
</reference>
<reference evidence="5" key="3">
    <citation type="journal article" date="2019" name="Microbiol. Resour. Announc.">
        <title>Genome Sequence of Metarhizium rileyi, a Microbial Control Agent for Lepidoptera.</title>
        <authorList>
            <person name="Binneck E."/>
            <person name="Lastra C.C.L."/>
            <person name="Sosa-Gomez D.R."/>
        </authorList>
    </citation>
    <scope>NUCLEOTIDE SEQUENCE</scope>
    <source>
        <strain evidence="5">Cep018-CH2</strain>
    </source>
</reference>
<evidence type="ECO:0000313" key="6">
    <source>
        <dbReference type="Proteomes" id="UP000243498"/>
    </source>
</evidence>
<keyword evidence="6" id="KW-1185">Reference proteome</keyword>
<dbReference type="InterPro" id="IPR056019">
    <property type="entry name" value="DUF7598"/>
</dbReference>
<name>A0A162JH73_METRR</name>
<accession>A0A5C6GCP0</accession>
<organism evidence="4 6">
    <name type="scientific">Metarhizium rileyi (strain RCEF 4871)</name>
    <name type="common">Nomuraea rileyi</name>
    <dbReference type="NCBI Taxonomy" id="1649241"/>
    <lineage>
        <taxon>Eukaryota</taxon>
        <taxon>Fungi</taxon>
        <taxon>Dikarya</taxon>
        <taxon>Ascomycota</taxon>
        <taxon>Pezizomycotina</taxon>
        <taxon>Sordariomycetes</taxon>
        <taxon>Hypocreomycetidae</taxon>
        <taxon>Hypocreales</taxon>
        <taxon>Clavicipitaceae</taxon>
        <taxon>Metarhizium</taxon>
    </lineage>
</organism>
<dbReference type="Pfam" id="PF24535">
    <property type="entry name" value="DUF7598"/>
    <property type="match status" value="1"/>
</dbReference>
<feature type="transmembrane region" description="Helical" evidence="2">
    <location>
        <begin position="27"/>
        <end position="49"/>
    </location>
</feature>
<accession>A0A162JH73</accession>
<evidence type="ECO:0000313" key="5">
    <source>
        <dbReference type="EMBL" id="TWU75675.1"/>
    </source>
</evidence>
<keyword evidence="2" id="KW-0472">Membrane</keyword>
<protein>
    <recommendedName>
        <fullName evidence="3">DUF7598 domain-containing protein</fullName>
    </recommendedName>
</protein>
<feature type="domain" description="DUF7598" evidence="3">
    <location>
        <begin position="25"/>
        <end position="162"/>
    </location>
</feature>
<feature type="compositionally biased region" description="Polar residues" evidence="1">
    <location>
        <begin position="272"/>
        <end position="283"/>
    </location>
</feature>
<gene>
    <name evidence="5" type="ORF">ED733_007336</name>
    <name evidence="4" type="ORF">NOR_04006</name>
</gene>